<gene>
    <name evidence="1" type="ORF">LCGC14_2571930</name>
</gene>
<protein>
    <submittedName>
        <fullName evidence="1">Uncharacterized protein</fullName>
    </submittedName>
</protein>
<comment type="caution">
    <text evidence="1">The sequence shown here is derived from an EMBL/GenBank/DDBJ whole genome shotgun (WGS) entry which is preliminary data.</text>
</comment>
<name>A0A0F9AHG3_9ZZZZ</name>
<dbReference type="EMBL" id="LAZR01042720">
    <property type="protein sequence ID" value="KKL08830.1"/>
    <property type="molecule type" value="Genomic_DNA"/>
</dbReference>
<dbReference type="AlphaFoldDB" id="A0A0F9AHG3"/>
<proteinExistence type="predicted"/>
<evidence type="ECO:0000313" key="1">
    <source>
        <dbReference type="EMBL" id="KKL08830.1"/>
    </source>
</evidence>
<organism evidence="1">
    <name type="scientific">marine sediment metagenome</name>
    <dbReference type="NCBI Taxonomy" id="412755"/>
    <lineage>
        <taxon>unclassified sequences</taxon>
        <taxon>metagenomes</taxon>
        <taxon>ecological metagenomes</taxon>
    </lineage>
</organism>
<sequence>MQKIRAYQANDLTWVEPIAKKYGEWEHARTILASNRLTGAWVIERKAITAVYKDEHGHVGVGLCNKDGIKELFKLARKMTTAMTDAGEDVHTHVDKDTWQYRMFLKLGYVESWPDGMLKAYAVHKEVA</sequence>
<reference evidence="1" key="1">
    <citation type="journal article" date="2015" name="Nature">
        <title>Complex archaea that bridge the gap between prokaryotes and eukaryotes.</title>
        <authorList>
            <person name="Spang A."/>
            <person name="Saw J.H."/>
            <person name="Jorgensen S.L."/>
            <person name="Zaremba-Niedzwiedzka K."/>
            <person name="Martijn J."/>
            <person name="Lind A.E."/>
            <person name="van Eijk R."/>
            <person name="Schleper C."/>
            <person name="Guy L."/>
            <person name="Ettema T.J."/>
        </authorList>
    </citation>
    <scope>NUCLEOTIDE SEQUENCE</scope>
</reference>
<accession>A0A0F9AHG3</accession>